<evidence type="ECO:0000313" key="1">
    <source>
        <dbReference type="EMBL" id="TYP71014.1"/>
    </source>
</evidence>
<dbReference type="RefSeq" id="WP_148783519.1">
    <property type="nucleotide sequence ID" value="NZ_VNHU01000010.1"/>
</dbReference>
<evidence type="ECO:0000313" key="2">
    <source>
        <dbReference type="Proteomes" id="UP000324376"/>
    </source>
</evidence>
<dbReference type="PROSITE" id="PS51257">
    <property type="entry name" value="PROKAR_LIPOPROTEIN"/>
    <property type="match status" value="1"/>
</dbReference>
<dbReference type="Proteomes" id="UP000324376">
    <property type="component" value="Unassembled WGS sequence"/>
</dbReference>
<gene>
    <name evidence="1" type="ORF">BD809_11073</name>
</gene>
<keyword evidence="2" id="KW-1185">Reference proteome</keyword>
<sequence>MKTFLTILVIALTISCNTTTKQDITSATDAAQTSNETVEMPKELTEAQKIANAYGHEQWDNVSEISFTFNVDRDGNHFERSWHWNRINNEVTSHTATDTITYNRASVDSTTQKTDQAFVNDVYWLLTPFNIATDEGTTVNYTTQKIAPIRKDTLNQLTLTYANESGGYTPGDAYDFFYTDDYKITEWVYRAKNGNEPSMITTWENEQNFEGIKIPTMHKNEAGSFKLYFTNISLKK</sequence>
<dbReference type="OrthoDB" id="892266at2"/>
<organism evidence="1 2">
    <name type="scientific">Aquimarina intermedia</name>
    <dbReference type="NCBI Taxonomy" id="350814"/>
    <lineage>
        <taxon>Bacteria</taxon>
        <taxon>Pseudomonadati</taxon>
        <taxon>Bacteroidota</taxon>
        <taxon>Flavobacteriia</taxon>
        <taxon>Flavobacteriales</taxon>
        <taxon>Flavobacteriaceae</taxon>
        <taxon>Aquimarina</taxon>
    </lineage>
</organism>
<accession>A0A5S5BVL9</accession>
<comment type="caution">
    <text evidence="1">The sequence shown here is derived from an EMBL/GenBank/DDBJ whole genome shotgun (WGS) entry which is preliminary data.</text>
</comment>
<reference evidence="1 2" key="1">
    <citation type="submission" date="2019-07" db="EMBL/GenBank/DDBJ databases">
        <title>Genomic Encyclopedia of Archaeal and Bacterial Type Strains, Phase II (KMG-II): from individual species to whole genera.</title>
        <authorList>
            <person name="Goeker M."/>
        </authorList>
    </citation>
    <scope>NUCLEOTIDE SEQUENCE [LARGE SCALE GENOMIC DNA]</scope>
    <source>
        <strain evidence="1 2">DSM 17527</strain>
    </source>
</reference>
<name>A0A5S5BVL9_9FLAO</name>
<dbReference type="AlphaFoldDB" id="A0A5S5BVL9"/>
<protein>
    <submittedName>
        <fullName evidence="1">Uncharacterized protein</fullName>
    </submittedName>
</protein>
<dbReference type="EMBL" id="VNHU01000010">
    <property type="protein sequence ID" value="TYP71014.1"/>
    <property type="molecule type" value="Genomic_DNA"/>
</dbReference>
<proteinExistence type="predicted"/>